<reference evidence="4 5" key="1">
    <citation type="journal article" date="2018" name="PLoS Genet.">
        <title>Population sequencing reveals clonal diversity and ancestral inbreeding in the grapevine cultivar Chardonnay.</title>
        <authorList>
            <person name="Roach M.J."/>
            <person name="Johnson D.L."/>
            <person name="Bohlmann J."/>
            <person name="van Vuuren H.J."/>
            <person name="Jones S.J."/>
            <person name="Pretorius I.S."/>
            <person name="Schmidt S.A."/>
            <person name="Borneman A.R."/>
        </authorList>
    </citation>
    <scope>NUCLEOTIDE SEQUENCE [LARGE SCALE GENOMIC DNA]</scope>
    <source>
        <strain evidence="5">cv. Chardonnay</strain>
        <tissue evidence="4">Leaf</tissue>
    </source>
</reference>
<evidence type="ECO:0000259" key="3">
    <source>
        <dbReference type="SMART" id="SM00959"/>
    </source>
</evidence>
<feature type="domain" description="Rho termination factor-like N-terminal" evidence="3">
    <location>
        <begin position="662"/>
        <end position="700"/>
    </location>
</feature>
<protein>
    <recommendedName>
        <fullName evidence="3">Rho termination factor-like N-terminal domain-containing protein</fullName>
    </recommendedName>
</protein>
<dbReference type="SMART" id="SM00959">
    <property type="entry name" value="Rho_N"/>
    <property type="match status" value="1"/>
</dbReference>
<dbReference type="GO" id="GO:0006353">
    <property type="term" value="P:DNA-templated transcription termination"/>
    <property type="evidence" value="ECO:0007669"/>
    <property type="project" value="InterPro"/>
</dbReference>
<feature type="coiled-coil region" evidence="1">
    <location>
        <begin position="49"/>
        <end position="83"/>
    </location>
</feature>
<accession>A0A438EH66</accession>
<dbReference type="AlphaFoldDB" id="A0A438EH66"/>
<proteinExistence type="predicted"/>
<feature type="region of interest" description="Disordered" evidence="2">
    <location>
        <begin position="416"/>
        <end position="441"/>
    </location>
</feature>
<dbReference type="Proteomes" id="UP000288805">
    <property type="component" value="Unassembled WGS sequence"/>
</dbReference>
<keyword evidence="1" id="KW-0175">Coiled coil</keyword>
<sequence>MASGVDWKNCFSVAPESSYPMHPGWQCDFYFGYGLDVIEEDALNEKSCVQVLRVLISKADTEIEELEKDLVILQSELAWAENREWSEICSTSLREKINCLDISIQSLKNENERDINVHLLMRREPAERIHEIIKVLLRRYCLENDEQEQRPVIIIKQSSSDMQEHATNLSDEKKKLSDFDSNIINVGRKESSTTIIERFTIFNSSLKPHGTKENCAEMVKAANITIENSGTDTSNQESGCSSENKKFSNSCFKITKEEVQHSSTPTPDIVILESSLKPEGNRGEVDEKAEPSSIVVEDFSLDALEHSNNNSDEKGKQCKLNTKDDPTVTDDYKILISSLKSGGKRKNYQKVVKPTNVVENSNSDAVRCEIGLDGKKKSYKSISRSDVLTQTNSGGADVKPKISNFPLKTVQEKTVNGSKVAASNKIDSAKSSPRPDKKSMTVQEVVISDNEHSAVNSLSELQDQIRKDTTELHPEEEGKPQAEKIQKAKTLANDQESILCPSLKSPKPKAKRKIQSNQLSVQEAGLPPTEGGLNSSSASKVKRRRKFRISKDNVSLKQLLDVKILKNLVLQNSCEDDEPDLTPDDSENSVLLSQKRSIKSLKLPILKELEDSTTYNKLSKLHTDTTEGAGKQDLLIINSCSIDDSHDETIKSLPCPTPRRLSLEKMKLVDLRAMAKQHNMTKYHKLRKDALVQQIAKQLG</sequence>
<gene>
    <name evidence="4" type="ORF">CK203_117436</name>
</gene>
<evidence type="ECO:0000256" key="2">
    <source>
        <dbReference type="SAM" id="MobiDB-lite"/>
    </source>
</evidence>
<comment type="caution">
    <text evidence="4">The sequence shown here is derived from an EMBL/GenBank/DDBJ whole genome shotgun (WGS) entry which is preliminary data.</text>
</comment>
<name>A0A438EH66_VITVI</name>
<dbReference type="InterPro" id="IPR011112">
    <property type="entry name" value="Rho-like_N"/>
</dbReference>
<feature type="region of interest" description="Disordered" evidence="2">
    <location>
        <begin position="500"/>
        <end position="539"/>
    </location>
</feature>
<evidence type="ECO:0000256" key="1">
    <source>
        <dbReference type="SAM" id="Coils"/>
    </source>
</evidence>
<organism evidence="4 5">
    <name type="scientific">Vitis vinifera</name>
    <name type="common">Grape</name>
    <dbReference type="NCBI Taxonomy" id="29760"/>
    <lineage>
        <taxon>Eukaryota</taxon>
        <taxon>Viridiplantae</taxon>
        <taxon>Streptophyta</taxon>
        <taxon>Embryophyta</taxon>
        <taxon>Tracheophyta</taxon>
        <taxon>Spermatophyta</taxon>
        <taxon>Magnoliopsida</taxon>
        <taxon>eudicotyledons</taxon>
        <taxon>Gunneridae</taxon>
        <taxon>Pentapetalae</taxon>
        <taxon>rosids</taxon>
        <taxon>Vitales</taxon>
        <taxon>Vitaceae</taxon>
        <taxon>Viteae</taxon>
        <taxon>Vitis</taxon>
    </lineage>
</organism>
<evidence type="ECO:0000313" key="4">
    <source>
        <dbReference type="EMBL" id="RVW47002.1"/>
    </source>
</evidence>
<evidence type="ECO:0000313" key="5">
    <source>
        <dbReference type="Proteomes" id="UP000288805"/>
    </source>
</evidence>
<dbReference type="Pfam" id="PF07498">
    <property type="entry name" value="Rho_N"/>
    <property type="match status" value="1"/>
</dbReference>
<dbReference type="EMBL" id="QGNW01001295">
    <property type="protein sequence ID" value="RVW47002.1"/>
    <property type="molecule type" value="Genomic_DNA"/>
</dbReference>